<protein>
    <recommendedName>
        <fullName evidence="3">Phosphotransferase enzyme family protein</fullName>
    </recommendedName>
</protein>
<dbReference type="AlphaFoldDB" id="A0A212R0K6"/>
<sequence>MFARLTVVYDDRPPLPREIEEIVGAGRFSAILRRRVSFGELIRDEILKGGCEDFYHLTDDLDANFLAGMIQNAAPGAIFLRLPSCQMPTRAGKLADLVAQAIYAPGSRLLAEPAHGEAPALLETGDLLPLLSPYNAQVMREHFLSPALSGRVSGNPCGFVDLRRPEQFLEFMAGATETRAFNNARISGWTLRKSSSDRAKMQAEYSFFHVAPESLKPFLLPTFGFEDDGKVASYAMERLAVPDCAMQFIHFAFDESAFADLVDGFLNFIAARPLRPDGVAAVRAVARASILNKMDARLEKFLGCDMGRRVDRMLAEAGPLGALSKFAARGRELVAAAIEADASDSLAIGHGDPCFSNILFDRRTRLLRLIDPRGARSRDEAWMHPLYDLAKFSHSVLGGYDFINNDLFDCVIDRSLSLQLLLQSGGPPRWSQEIFMTRLQAAGVDLKIVRAYELSLFLSMLPLHMDHPQKLVGFALTACKLISWLEEQP</sequence>
<evidence type="ECO:0008006" key="3">
    <source>
        <dbReference type="Google" id="ProtNLM"/>
    </source>
</evidence>
<evidence type="ECO:0000313" key="1">
    <source>
        <dbReference type="EMBL" id="SNB65537.1"/>
    </source>
</evidence>
<proteinExistence type="predicted"/>
<reference evidence="2" key="1">
    <citation type="submission" date="2017-06" db="EMBL/GenBank/DDBJ databases">
        <authorList>
            <person name="Varghese N."/>
            <person name="Submissions S."/>
        </authorList>
    </citation>
    <scope>NUCLEOTIDE SEQUENCE [LARGE SCALE GENOMIC DNA]</scope>
    <source>
        <strain evidence="2">DSM 137</strain>
    </source>
</reference>
<gene>
    <name evidence="1" type="ORF">SAMN06265338_102242</name>
</gene>
<keyword evidence="2" id="KW-1185">Reference proteome</keyword>
<dbReference type="Proteomes" id="UP000198418">
    <property type="component" value="Unassembled WGS sequence"/>
</dbReference>
<dbReference type="SUPFAM" id="SSF56112">
    <property type="entry name" value="Protein kinase-like (PK-like)"/>
    <property type="match status" value="1"/>
</dbReference>
<evidence type="ECO:0000313" key="2">
    <source>
        <dbReference type="Proteomes" id="UP000198418"/>
    </source>
</evidence>
<dbReference type="OrthoDB" id="9814110at2"/>
<accession>A0A212R0K6</accession>
<organism evidence="1 2">
    <name type="scientific">Rhodoblastus acidophilus</name>
    <name type="common">Rhodopseudomonas acidophila</name>
    <dbReference type="NCBI Taxonomy" id="1074"/>
    <lineage>
        <taxon>Bacteria</taxon>
        <taxon>Pseudomonadati</taxon>
        <taxon>Pseudomonadota</taxon>
        <taxon>Alphaproteobacteria</taxon>
        <taxon>Hyphomicrobiales</taxon>
        <taxon>Rhodoblastaceae</taxon>
        <taxon>Rhodoblastus</taxon>
    </lineage>
</organism>
<dbReference type="RefSeq" id="WP_088519771.1">
    <property type="nucleotide sequence ID" value="NZ_FYDG01000002.1"/>
</dbReference>
<dbReference type="InterPro" id="IPR011009">
    <property type="entry name" value="Kinase-like_dom_sf"/>
</dbReference>
<name>A0A212R0K6_RHOAC</name>
<dbReference type="EMBL" id="FYDG01000002">
    <property type="protein sequence ID" value="SNB65537.1"/>
    <property type="molecule type" value="Genomic_DNA"/>
</dbReference>